<dbReference type="InterPro" id="IPR011240">
    <property type="entry name" value="Pesterase_YunD"/>
</dbReference>
<accession>A0ABW4HVU7</accession>
<dbReference type="EMBL" id="JBHUDE010000139">
    <property type="protein sequence ID" value="MFD1608915.1"/>
    <property type="molecule type" value="Genomic_DNA"/>
</dbReference>
<dbReference type="PRINTS" id="PR01607">
    <property type="entry name" value="APYRASEFAMLY"/>
</dbReference>
<sequence length="467" mass="52611">MKENIYIYYTNDLHSNFTQWPRTAGYLKEKKRIRSSKGEVHYIVDAGDHMDRVDPISEATMGKANVELMNEVGYDVVTIGNNEGITLAHDDLYHLYDEADYPVVCANLQPKSGQPPKWLVDTNIFETDSGVRLGFIGLTAPFTAFYDPLGWTVTSPYDELETNLLELSEKTDIIILLSHLGLSEDQEIARRFSEIDVIIGGHTHHLLRTGEYVNNCLITAAGKHCVYVGEVILTYDHESEQISTKEAYATNVSDHPVDQGTAVLLEELQEKADLLLEKEVVVLEEPLDVEWYKDTPIMQELTDTIRMWTDADAALLNAGLLLGALPKGPITYGDVHRICPHPINPVVVQLKGDELIEVIRASLKRDFMEFELKGFGFRGEVIGRMLFSGLSINIRTNPDGTEAVTEVTFSDGTPVDKQKAYRIATADTFTFGRLLPEIAKSEKKDYFLPEFLRDLLLETLKRKALQR</sequence>
<dbReference type="RefSeq" id="WP_379598357.1">
    <property type="nucleotide sequence ID" value="NZ_JBHUDE010000139.1"/>
</dbReference>
<dbReference type="InterPro" id="IPR029052">
    <property type="entry name" value="Metallo-depent_PP-like"/>
</dbReference>
<comment type="similarity">
    <text evidence="2">Belongs to the 5'-nucleotidase family.</text>
</comment>
<keyword evidence="2" id="KW-0547">Nucleotide-binding</keyword>
<keyword evidence="1" id="KW-0732">Signal</keyword>
<dbReference type="Pfam" id="PF02872">
    <property type="entry name" value="5_nucleotid_C"/>
    <property type="match status" value="1"/>
</dbReference>
<gene>
    <name evidence="5" type="ORF">ACFSBH_14920</name>
</gene>
<dbReference type="CDD" id="cd00845">
    <property type="entry name" value="MPP_UshA_N_like"/>
    <property type="match status" value="1"/>
</dbReference>
<keyword evidence="6" id="KW-1185">Reference proteome</keyword>
<protein>
    <submittedName>
        <fullName evidence="5">Bifunctional metallophosphatase/5'-nucleotidase</fullName>
    </submittedName>
</protein>
<dbReference type="PANTHER" id="PTHR11575">
    <property type="entry name" value="5'-NUCLEOTIDASE-RELATED"/>
    <property type="match status" value="1"/>
</dbReference>
<dbReference type="InterPro" id="IPR006179">
    <property type="entry name" value="5_nucleotidase/apyrase"/>
</dbReference>
<dbReference type="InterPro" id="IPR008334">
    <property type="entry name" value="5'-Nucleotdase_C"/>
</dbReference>
<reference evidence="6" key="1">
    <citation type="journal article" date="2019" name="Int. J. Syst. Evol. Microbiol.">
        <title>The Global Catalogue of Microorganisms (GCM) 10K type strain sequencing project: providing services to taxonomists for standard genome sequencing and annotation.</title>
        <authorList>
            <consortium name="The Broad Institute Genomics Platform"/>
            <consortium name="The Broad Institute Genome Sequencing Center for Infectious Disease"/>
            <person name="Wu L."/>
            <person name="Ma J."/>
        </authorList>
    </citation>
    <scope>NUCLEOTIDE SEQUENCE [LARGE SCALE GENOMIC DNA]</scope>
    <source>
        <strain evidence="6">CGMCC 1.12376</strain>
    </source>
</reference>
<keyword evidence="2" id="KW-0378">Hydrolase</keyword>
<proteinExistence type="inferred from homology"/>
<dbReference type="Gene3D" id="3.60.21.10">
    <property type="match status" value="1"/>
</dbReference>
<organism evidence="5 6">
    <name type="scientific">Oceanobacillus luteolus</name>
    <dbReference type="NCBI Taxonomy" id="1274358"/>
    <lineage>
        <taxon>Bacteria</taxon>
        <taxon>Bacillati</taxon>
        <taxon>Bacillota</taxon>
        <taxon>Bacilli</taxon>
        <taxon>Bacillales</taxon>
        <taxon>Bacillaceae</taxon>
        <taxon>Oceanobacillus</taxon>
    </lineage>
</organism>
<evidence type="ECO:0000256" key="1">
    <source>
        <dbReference type="ARBA" id="ARBA00022729"/>
    </source>
</evidence>
<evidence type="ECO:0000259" key="4">
    <source>
        <dbReference type="Pfam" id="PF02872"/>
    </source>
</evidence>
<comment type="caution">
    <text evidence="5">The sequence shown here is derived from an EMBL/GenBank/DDBJ whole genome shotgun (WGS) entry which is preliminary data.</text>
</comment>
<dbReference type="Proteomes" id="UP001597221">
    <property type="component" value="Unassembled WGS sequence"/>
</dbReference>
<dbReference type="InterPro" id="IPR036907">
    <property type="entry name" value="5'-Nucleotdase_C_sf"/>
</dbReference>
<evidence type="ECO:0000259" key="3">
    <source>
        <dbReference type="Pfam" id="PF00149"/>
    </source>
</evidence>
<evidence type="ECO:0000313" key="6">
    <source>
        <dbReference type="Proteomes" id="UP001597221"/>
    </source>
</evidence>
<dbReference type="PIRSF" id="PIRSF036361">
    <property type="entry name" value="YunD"/>
    <property type="match status" value="1"/>
</dbReference>
<evidence type="ECO:0000256" key="2">
    <source>
        <dbReference type="RuleBase" id="RU362119"/>
    </source>
</evidence>
<dbReference type="PANTHER" id="PTHR11575:SF24">
    <property type="entry name" value="5'-NUCLEOTIDASE"/>
    <property type="match status" value="1"/>
</dbReference>
<feature type="domain" description="5'-Nucleotidase C-terminal" evidence="4">
    <location>
        <begin position="290"/>
        <end position="428"/>
    </location>
</feature>
<dbReference type="Pfam" id="PF00149">
    <property type="entry name" value="Metallophos"/>
    <property type="match status" value="1"/>
</dbReference>
<evidence type="ECO:0000313" key="5">
    <source>
        <dbReference type="EMBL" id="MFD1608915.1"/>
    </source>
</evidence>
<dbReference type="SUPFAM" id="SSF56300">
    <property type="entry name" value="Metallo-dependent phosphatases"/>
    <property type="match status" value="1"/>
</dbReference>
<dbReference type="Gene3D" id="3.90.780.10">
    <property type="entry name" value="5'-Nucleotidase, C-terminal domain"/>
    <property type="match status" value="1"/>
</dbReference>
<name>A0ABW4HVU7_9BACI</name>
<dbReference type="SUPFAM" id="SSF55816">
    <property type="entry name" value="5'-nucleotidase (syn. UDP-sugar hydrolase), C-terminal domain"/>
    <property type="match status" value="1"/>
</dbReference>
<dbReference type="InterPro" id="IPR004843">
    <property type="entry name" value="Calcineurin-like_PHP"/>
</dbReference>
<feature type="domain" description="Calcineurin-like phosphoesterase" evidence="3">
    <location>
        <begin position="7"/>
        <end position="205"/>
    </location>
</feature>